<keyword evidence="1" id="KW-1133">Transmembrane helix</keyword>
<sequence>MQIEKNNLKPYVGIELNFRIYLKFITYFYGKSELTLILFTVSRKKNKTTVPNFGEKLIL</sequence>
<name>A0ABN5S5P1_9FLAO</name>
<keyword evidence="3" id="KW-1185">Reference proteome</keyword>
<proteinExistence type="predicted"/>
<dbReference type="Proteomes" id="UP000279541">
    <property type="component" value="Chromosome"/>
</dbReference>
<gene>
    <name evidence="2" type="ORF">EG359_00880</name>
</gene>
<protein>
    <submittedName>
        <fullName evidence="2">Uncharacterized protein</fullName>
    </submittedName>
</protein>
<accession>A0ABN5S5P1</accession>
<keyword evidence="1" id="KW-0472">Membrane</keyword>
<evidence type="ECO:0000256" key="1">
    <source>
        <dbReference type="SAM" id="Phobius"/>
    </source>
</evidence>
<dbReference type="EMBL" id="CP033926">
    <property type="protein sequence ID" value="AZA98243.1"/>
    <property type="molecule type" value="Genomic_DNA"/>
</dbReference>
<reference evidence="2 3" key="1">
    <citation type="submission" date="2018-11" db="EMBL/GenBank/DDBJ databases">
        <title>Proposal to divide the Flavobacteriaceae and reorganize its genera based on Amino Acid Identity values calculated from whole genome sequences.</title>
        <authorList>
            <person name="Nicholson A.C."/>
            <person name="Gulvik C.A."/>
            <person name="Whitney A.M."/>
            <person name="Humrighouse B.W."/>
            <person name="Bell M."/>
            <person name="Holmes B."/>
            <person name="Steigerwalt A.G."/>
            <person name="Villarma A."/>
            <person name="Sheth M."/>
            <person name="Batra D."/>
            <person name="Pryor J."/>
            <person name="Bernardet J.-F."/>
            <person name="Hugo C."/>
            <person name="Kampfer P."/>
            <person name="Newman J."/>
            <person name="McQuiston J.R."/>
        </authorList>
    </citation>
    <scope>NUCLEOTIDE SEQUENCE [LARGE SCALE GENOMIC DNA]</scope>
    <source>
        <strain evidence="2 3">DSM 16927</strain>
    </source>
</reference>
<feature type="transmembrane region" description="Helical" evidence="1">
    <location>
        <begin position="20"/>
        <end position="41"/>
    </location>
</feature>
<evidence type="ECO:0000313" key="2">
    <source>
        <dbReference type="EMBL" id="AZA98243.1"/>
    </source>
</evidence>
<organism evidence="2 3">
    <name type="scientific">Chryseobacterium joostei</name>
    <dbReference type="NCBI Taxonomy" id="112234"/>
    <lineage>
        <taxon>Bacteria</taxon>
        <taxon>Pseudomonadati</taxon>
        <taxon>Bacteroidota</taxon>
        <taxon>Flavobacteriia</taxon>
        <taxon>Flavobacteriales</taxon>
        <taxon>Weeksellaceae</taxon>
        <taxon>Chryseobacterium group</taxon>
        <taxon>Chryseobacterium</taxon>
    </lineage>
</organism>
<evidence type="ECO:0000313" key="3">
    <source>
        <dbReference type="Proteomes" id="UP000279541"/>
    </source>
</evidence>
<keyword evidence="1" id="KW-0812">Transmembrane</keyword>